<dbReference type="InterPro" id="IPR014939">
    <property type="entry name" value="CDT1_Gemini-bd-like"/>
</dbReference>
<name>E4XIE6_OIKDI</name>
<evidence type="ECO:0000259" key="4">
    <source>
        <dbReference type="SMART" id="SM01075"/>
    </source>
</evidence>
<dbReference type="GO" id="GO:0000076">
    <property type="term" value="P:DNA replication checkpoint signaling"/>
    <property type="evidence" value="ECO:0007669"/>
    <property type="project" value="TreeGrafter"/>
</dbReference>
<evidence type="ECO:0000313" key="6">
    <source>
        <dbReference type="Proteomes" id="UP000001307"/>
    </source>
</evidence>
<evidence type="ECO:0000313" key="5">
    <source>
        <dbReference type="EMBL" id="CBY10347.1"/>
    </source>
</evidence>
<dbReference type="OrthoDB" id="341730at2759"/>
<evidence type="ECO:0000256" key="3">
    <source>
        <dbReference type="SAM" id="MobiDB-lite"/>
    </source>
</evidence>
<dbReference type="GO" id="GO:0003677">
    <property type="term" value="F:DNA binding"/>
    <property type="evidence" value="ECO:0007669"/>
    <property type="project" value="InterPro"/>
</dbReference>
<dbReference type="PANTHER" id="PTHR28637">
    <property type="entry name" value="DNA REPLICATION FACTOR CDT1"/>
    <property type="match status" value="1"/>
</dbReference>
<dbReference type="Pfam" id="PF08839">
    <property type="entry name" value="CDT1"/>
    <property type="match status" value="1"/>
</dbReference>
<dbReference type="EMBL" id="FN653055">
    <property type="protein sequence ID" value="CBY10347.1"/>
    <property type="molecule type" value="Genomic_DNA"/>
</dbReference>
<dbReference type="PANTHER" id="PTHR28637:SF1">
    <property type="entry name" value="DNA REPLICATION FACTOR CDT1"/>
    <property type="match status" value="1"/>
</dbReference>
<feature type="compositionally biased region" description="Polar residues" evidence="3">
    <location>
        <begin position="266"/>
        <end position="275"/>
    </location>
</feature>
<proteinExistence type="inferred from homology"/>
<reference evidence="5" key="1">
    <citation type="journal article" date="2010" name="Science">
        <title>Plasticity of animal genome architecture unmasked by rapid evolution of a pelagic tunicate.</title>
        <authorList>
            <person name="Denoeud F."/>
            <person name="Henriet S."/>
            <person name="Mungpakdee S."/>
            <person name="Aury J.M."/>
            <person name="Da Silva C."/>
            <person name="Brinkmann H."/>
            <person name="Mikhaleva J."/>
            <person name="Olsen L.C."/>
            <person name="Jubin C."/>
            <person name="Canestro C."/>
            <person name="Bouquet J.M."/>
            <person name="Danks G."/>
            <person name="Poulain J."/>
            <person name="Campsteijn C."/>
            <person name="Adamski M."/>
            <person name="Cross I."/>
            <person name="Yadetie F."/>
            <person name="Muffato M."/>
            <person name="Louis A."/>
            <person name="Butcher S."/>
            <person name="Tsagkogeorga G."/>
            <person name="Konrad A."/>
            <person name="Singh S."/>
            <person name="Jensen M.F."/>
            <person name="Cong E.H."/>
            <person name="Eikeseth-Otteraa H."/>
            <person name="Noel B."/>
            <person name="Anthouard V."/>
            <person name="Porcel B.M."/>
            <person name="Kachouri-Lafond R."/>
            <person name="Nishino A."/>
            <person name="Ugolini M."/>
            <person name="Chourrout P."/>
            <person name="Nishida H."/>
            <person name="Aasland R."/>
            <person name="Huzurbazar S."/>
            <person name="Westhof E."/>
            <person name="Delsuc F."/>
            <person name="Lehrach H."/>
            <person name="Reinhardt R."/>
            <person name="Weissenbach J."/>
            <person name="Roy S.W."/>
            <person name="Artiguenave F."/>
            <person name="Postlethwait J.H."/>
            <person name="Manak J.R."/>
            <person name="Thompson E.M."/>
            <person name="Jaillon O."/>
            <person name="Du Pasquier L."/>
            <person name="Boudinot P."/>
            <person name="Liberles D.A."/>
            <person name="Volff J.N."/>
            <person name="Philippe H."/>
            <person name="Lenhard B."/>
            <person name="Roest Crollius H."/>
            <person name="Wincker P."/>
            <person name="Chourrout D."/>
        </authorList>
    </citation>
    <scope>NUCLEOTIDE SEQUENCE [LARGE SCALE GENOMIC DNA]</scope>
</reference>
<dbReference type="GO" id="GO:0070182">
    <property type="term" value="F:DNA polymerase binding"/>
    <property type="evidence" value="ECO:0007669"/>
    <property type="project" value="TreeGrafter"/>
</dbReference>
<dbReference type="SUPFAM" id="SSF46785">
    <property type="entry name" value="Winged helix' DNA-binding domain"/>
    <property type="match status" value="1"/>
</dbReference>
<feature type="region of interest" description="Disordered" evidence="3">
    <location>
        <begin position="603"/>
        <end position="627"/>
    </location>
</feature>
<feature type="domain" description="CDT1 Geminin-binding" evidence="4">
    <location>
        <begin position="387"/>
        <end position="555"/>
    </location>
</feature>
<dbReference type="GO" id="GO:0071163">
    <property type="term" value="P:DNA replication preinitiation complex assembly"/>
    <property type="evidence" value="ECO:0007669"/>
    <property type="project" value="InterPro"/>
</dbReference>
<evidence type="ECO:0000256" key="1">
    <source>
        <dbReference type="ARBA" id="ARBA00008356"/>
    </source>
</evidence>
<dbReference type="InterPro" id="IPR045173">
    <property type="entry name" value="Cdt1"/>
</dbReference>
<dbReference type="Pfam" id="PF16679">
    <property type="entry name" value="CDT1_C"/>
    <property type="match status" value="1"/>
</dbReference>
<feature type="compositionally biased region" description="Polar residues" evidence="3">
    <location>
        <begin position="239"/>
        <end position="248"/>
    </location>
</feature>
<keyword evidence="2" id="KW-0131">Cell cycle</keyword>
<dbReference type="SMART" id="SM01075">
    <property type="entry name" value="CDT1"/>
    <property type="match status" value="1"/>
</dbReference>
<evidence type="ECO:0000256" key="2">
    <source>
        <dbReference type="ARBA" id="ARBA00023306"/>
    </source>
</evidence>
<dbReference type="InterPro" id="IPR032054">
    <property type="entry name" value="Cdt1_C"/>
</dbReference>
<dbReference type="GO" id="GO:0005634">
    <property type="term" value="C:nucleus"/>
    <property type="evidence" value="ECO:0007669"/>
    <property type="project" value="TreeGrafter"/>
</dbReference>
<protein>
    <recommendedName>
        <fullName evidence="4">CDT1 Geminin-binding domain-containing protein</fullName>
    </recommendedName>
</protein>
<feature type="region of interest" description="Disordered" evidence="3">
    <location>
        <begin position="229"/>
        <end position="286"/>
    </location>
</feature>
<dbReference type="InterPro" id="IPR038090">
    <property type="entry name" value="Cdt1_C_WH_dom_sf"/>
</dbReference>
<dbReference type="GO" id="GO:0030174">
    <property type="term" value="P:regulation of DNA-templated DNA replication initiation"/>
    <property type="evidence" value="ECO:0007669"/>
    <property type="project" value="InterPro"/>
</dbReference>
<dbReference type="InParanoid" id="E4XIE6"/>
<dbReference type="GO" id="GO:0000278">
    <property type="term" value="P:mitotic cell cycle"/>
    <property type="evidence" value="ECO:0007669"/>
    <property type="project" value="TreeGrafter"/>
</dbReference>
<keyword evidence="6" id="KW-1185">Reference proteome</keyword>
<dbReference type="AlphaFoldDB" id="E4XIE6"/>
<feature type="compositionally biased region" description="Polar residues" evidence="3">
    <location>
        <begin position="613"/>
        <end position="622"/>
    </location>
</feature>
<dbReference type="Proteomes" id="UP000001307">
    <property type="component" value="Unassembled WGS sequence"/>
</dbReference>
<accession>E4XIE6</accession>
<dbReference type="FunCoup" id="E4XIE6">
    <property type="interactions" value="13"/>
</dbReference>
<sequence>MFLEYFDHLTLTKKPRHYCHSRNTDIICKFTSIRLEIGAFQGKNWGVRSLIQVSLGRPEFIPKMPRRAAGRTAALVSQPKIDVFTERVTRRSARIKNSTLDSENENIRSIAAPTKKVLMASPKRPNQKLSVSGGSPTKMAKKEELLKNHETIQQTYAKQLELLKSPSKLGTLTPDKLKFELDLSPEAEKPLPSIVRSRRALAFDDESSGSAVLPSSFLPEVQAPVFSGSQIKRAREVDSQPNSPSTASPMYKKQLAPRMSAKEVMSSPTKPSSPRASPRKVDGRSRAERMLEAAGGDVKIGGKSISKELLKRQIEKSGKLNEIKERLKSIKTADDKLQAIRDGKIKAENLKILRKERPKPTPTPENAPCYMRFRHLVEPGRMTRMTLPTSYEILAKQFEAGDNTCATMFNRGQAIVFEKIAQAVRTIHGHAFDLAELSQIRSLYPEAYKYEWRKGLYDAKSGSGRVKSTAYQLTLHPLLENDENESAGAKRMSLAHINARYKLVRKTLFGIVFELHKKFLETIGAPVDKMKQITRWHPSFPLESCEPIKKTELPAKPGSTGGPTTAAQLLHFMKDQLPEKASEKLKERKAELEKIELKKILEEKEAKKDEEQPSSSKPGTSSGRREIPPHILAKIRAKQAAKAEQVCSQTVEKEAESNLLTEIPKAASTIRSHFIAEKKNAFPFDTACKHLKRSWKSAISIQQAGKLLEKIFELKPDFLEIKTVVGTKYCKLKSRDIPVSIFDELVKEKMASLAK</sequence>
<dbReference type="Gene3D" id="1.10.10.1420">
    <property type="entry name" value="DNA replication factor Cdt1, C-terminal WH domain"/>
    <property type="match status" value="1"/>
</dbReference>
<dbReference type="InterPro" id="IPR036390">
    <property type="entry name" value="WH_DNA-bd_sf"/>
</dbReference>
<comment type="similarity">
    <text evidence="1">Belongs to the Cdt1 family.</text>
</comment>
<organism evidence="5">
    <name type="scientific">Oikopleura dioica</name>
    <name type="common">Tunicate</name>
    <dbReference type="NCBI Taxonomy" id="34765"/>
    <lineage>
        <taxon>Eukaryota</taxon>
        <taxon>Metazoa</taxon>
        <taxon>Chordata</taxon>
        <taxon>Tunicata</taxon>
        <taxon>Appendicularia</taxon>
        <taxon>Copelata</taxon>
        <taxon>Oikopleuridae</taxon>
        <taxon>Oikopleura</taxon>
    </lineage>
</organism>
<gene>
    <name evidence="5" type="ORF">GSOID_T00012367001</name>
</gene>